<name>A0A6V8KIV1_9ACTN</name>
<comment type="caution">
    <text evidence="1">The sequence shown here is derived from an EMBL/GenBank/DDBJ whole genome shotgun (WGS) entry which is preliminary data.</text>
</comment>
<reference evidence="1 2" key="1">
    <citation type="submission" date="2020-03" db="EMBL/GenBank/DDBJ databases">
        <title>Whole genome shotgun sequence of Phytohabitans houttuyneae NBRC 108639.</title>
        <authorList>
            <person name="Komaki H."/>
            <person name="Tamura T."/>
        </authorList>
    </citation>
    <scope>NUCLEOTIDE SEQUENCE [LARGE SCALE GENOMIC DNA]</scope>
    <source>
        <strain evidence="1 2">NBRC 108639</strain>
    </source>
</reference>
<dbReference type="Proteomes" id="UP000482800">
    <property type="component" value="Unassembled WGS sequence"/>
</dbReference>
<sequence>MSGISRSVVFGDSDDVELRNPGDGAALRFVVDGTAAEPLDAGAALHLRLRPDAVHIVRFDADRHLRRNRVKLSLLDLPLRPDQLLDLVPPQLRERADRLRG</sequence>
<proteinExistence type="predicted"/>
<dbReference type="AlphaFoldDB" id="A0A6V8KIV1"/>
<evidence type="ECO:0000313" key="1">
    <source>
        <dbReference type="EMBL" id="GFJ83360.1"/>
    </source>
</evidence>
<organism evidence="1 2">
    <name type="scientific">Phytohabitans houttuyneae</name>
    <dbReference type="NCBI Taxonomy" id="1076126"/>
    <lineage>
        <taxon>Bacteria</taxon>
        <taxon>Bacillati</taxon>
        <taxon>Actinomycetota</taxon>
        <taxon>Actinomycetes</taxon>
        <taxon>Micromonosporales</taxon>
        <taxon>Micromonosporaceae</taxon>
    </lineage>
</organism>
<gene>
    <name evidence="1" type="ORF">Phou_075400</name>
</gene>
<evidence type="ECO:0000313" key="2">
    <source>
        <dbReference type="Proteomes" id="UP000482800"/>
    </source>
</evidence>
<keyword evidence="2" id="KW-1185">Reference proteome</keyword>
<reference evidence="1 2" key="2">
    <citation type="submission" date="2020-03" db="EMBL/GenBank/DDBJ databases">
        <authorList>
            <person name="Ichikawa N."/>
            <person name="Kimura A."/>
            <person name="Kitahashi Y."/>
            <person name="Uohara A."/>
        </authorList>
    </citation>
    <scope>NUCLEOTIDE SEQUENCE [LARGE SCALE GENOMIC DNA]</scope>
    <source>
        <strain evidence="1 2">NBRC 108639</strain>
    </source>
</reference>
<dbReference type="EMBL" id="BLPF01000003">
    <property type="protein sequence ID" value="GFJ83360.1"/>
    <property type="molecule type" value="Genomic_DNA"/>
</dbReference>
<accession>A0A6V8KIV1</accession>
<protein>
    <submittedName>
        <fullName evidence="1">Uncharacterized protein</fullName>
    </submittedName>
</protein>